<sequence length="384" mass="43847">MSDSQARLSRAKKSRRGVIPLTEKQLEYYLRNSDNDVADPDFGDSEWELESESTDASETHVLTYDDRELQTNKRIDEFVVEHINLIKGTMNLASGLPYFRNSNFKSQGQEIKNNINNQECTAKPDKKITDEERYKIKDSLNVSSRLLCESGDQQTVKEVDPTMSSMDRVLLLLVLVNLFLVCSSQNDEQRDYKTIQKIVNQCSSDPEKYSCLADKAAIIVEHLIPRNLTVFNGITLTKFKEIRKSRTPRKWDNGLNRFFSAIGNFLNTHKLTYDLSHDDAFEGRLYEGRKKGGKKGRDLYYVMWIIFGIFGITVPVVMNALMVMAAKALLASKMALLIAGSIAIKKLFEQNHEQAKFKVVTHNSNDEDLDRNINAGAYNYLRTV</sequence>
<protein>
    <submittedName>
        <fullName evidence="3">Uncharacterized protein</fullName>
    </submittedName>
</protein>
<dbReference type="GO" id="GO:0016020">
    <property type="term" value="C:membrane"/>
    <property type="evidence" value="ECO:0007669"/>
    <property type="project" value="TreeGrafter"/>
</dbReference>
<dbReference type="PANTHER" id="PTHR21879:SF1">
    <property type="entry name" value="FI01546P"/>
    <property type="match status" value="1"/>
</dbReference>
<evidence type="ECO:0000313" key="4">
    <source>
        <dbReference type="Proteomes" id="UP001353858"/>
    </source>
</evidence>
<proteinExistence type="predicted"/>
<dbReference type="EMBL" id="JARPUR010000003">
    <property type="protein sequence ID" value="KAK4880395.1"/>
    <property type="molecule type" value="Genomic_DNA"/>
</dbReference>
<organism evidence="3 4">
    <name type="scientific">Aquatica leii</name>
    <dbReference type="NCBI Taxonomy" id="1421715"/>
    <lineage>
        <taxon>Eukaryota</taxon>
        <taxon>Metazoa</taxon>
        <taxon>Ecdysozoa</taxon>
        <taxon>Arthropoda</taxon>
        <taxon>Hexapoda</taxon>
        <taxon>Insecta</taxon>
        <taxon>Pterygota</taxon>
        <taxon>Neoptera</taxon>
        <taxon>Endopterygota</taxon>
        <taxon>Coleoptera</taxon>
        <taxon>Polyphaga</taxon>
        <taxon>Elateriformia</taxon>
        <taxon>Elateroidea</taxon>
        <taxon>Lampyridae</taxon>
        <taxon>Luciolinae</taxon>
        <taxon>Aquatica</taxon>
    </lineage>
</organism>
<dbReference type="PANTHER" id="PTHR21879">
    <property type="entry name" value="FI03362P-RELATED-RELATED"/>
    <property type="match status" value="1"/>
</dbReference>
<dbReference type="InterPro" id="IPR012464">
    <property type="entry name" value="DUF1676"/>
</dbReference>
<gene>
    <name evidence="3" type="ORF">RN001_008541</name>
</gene>
<dbReference type="Proteomes" id="UP001353858">
    <property type="component" value="Unassembled WGS sequence"/>
</dbReference>
<feature type="region of interest" description="Disordered" evidence="1">
    <location>
        <begin position="32"/>
        <end position="57"/>
    </location>
</feature>
<evidence type="ECO:0000256" key="2">
    <source>
        <dbReference type="SAM" id="Phobius"/>
    </source>
</evidence>
<feature type="compositionally biased region" description="Acidic residues" evidence="1">
    <location>
        <begin position="36"/>
        <end position="55"/>
    </location>
</feature>
<keyword evidence="2" id="KW-0472">Membrane</keyword>
<evidence type="ECO:0000256" key="1">
    <source>
        <dbReference type="SAM" id="MobiDB-lite"/>
    </source>
</evidence>
<feature type="transmembrane region" description="Helical" evidence="2">
    <location>
        <begin position="328"/>
        <end position="348"/>
    </location>
</feature>
<keyword evidence="4" id="KW-1185">Reference proteome</keyword>
<name>A0AAN7SRE0_9COLE</name>
<accession>A0AAN7SRE0</accession>
<reference evidence="4" key="1">
    <citation type="submission" date="2023-01" db="EMBL/GenBank/DDBJ databases">
        <title>Key to firefly adult light organ development and bioluminescence: homeobox transcription factors regulate luciferase expression and transportation to peroxisome.</title>
        <authorList>
            <person name="Fu X."/>
        </authorList>
    </citation>
    <scope>NUCLEOTIDE SEQUENCE [LARGE SCALE GENOMIC DNA]</scope>
</reference>
<comment type="caution">
    <text evidence="3">The sequence shown here is derived from an EMBL/GenBank/DDBJ whole genome shotgun (WGS) entry which is preliminary data.</text>
</comment>
<evidence type="ECO:0000313" key="3">
    <source>
        <dbReference type="EMBL" id="KAK4880395.1"/>
    </source>
</evidence>
<keyword evidence="2" id="KW-1133">Transmembrane helix</keyword>
<dbReference type="Pfam" id="PF07898">
    <property type="entry name" value="DUF1676"/>
    <property type="match status" value="1"/>
</dbReference>
<keyword evidence="2" id="KW-0812">Transmembrane</keyword>
<dbReference type="AlphaFoldDB" id="A0AAN7SRE0"/>
<feature type="transmembrane region" description="Helical" evidence="2">
    <location>
        <begin position="299"/>
        <end position="322"/>
    </location>
</feature>